<accession>A0A8X6MWH6</accession>
<gene>
    <name evidence="1" type="ORF">NPIL_449381</name>
</gene>
<keyword evidence="2" id="KW-1185">Reference proteome</keyword>
<comment type="caution">
    <text evidence="1">The sequence shown here is derived from an EMBL/GenBank/DDBJ whole genome shotgun (WGS) entry which is preliminary data.</text>
</comment>
<protein>
    <submittedName>
        <fullName evidence="1">Uncharacterized protein</fullName>
    </submittedName>
</protein>
<dbReference type="OrthoDB" id="8042916at2759"/>
<name>A0A8X6MWH6_NEPPI</name>
<dbReference type="EMBL" id="BMAW01097733">
    <property type="protein sequence ID" value="GFS81346.1"/>
    <property type="molecule type" value="Genomic_DNA"/>
</dbReference>
<evidence type="ECO:0000313" key="2">
    <source>
        <dbReference type="Proteomes" id="UP000887013"/>
    </source>
</evidence>
<dbReference type="Proteomes" id="UP000887013">
    <property type="component" value="Unassembled WGS sequence"/>
</dbReference>
<evidence type="ECO:0000313" key="1">
    <source>
        <dbReference type="EMBL" id="GFS81346.1"/>
    </source>
</evidence>
<dbReference type="AlphaFoldDB" id="A0A8X6MWH6"/>
<reference evidence="1" key="1">
    <citation type="submission" date="2020-08" db="EMBL/GenBank/DDBJ databases">
        <title>Multicomponent nature underlies the extraordinary mechanical properties of spider dragline silk.</title>
        <authorList>
            <person name="Kono N."/>
            <person name="Nakamura H."/>
            <person name="Mori M."/>
            <person name="Yoshida Y."/>
            <person name="Ohtoshi R."/>
            <person name="Malay A.D."/>
            <person name="Moran D.A.P."/>
            <person name="Tomita M."/>
            <person name="Numata K."/>
            <person name="Arakawa K."/>
        </authorList>
    </citation>
    <scope>NUCLEOTIDE SEQUENCE</scope>
</reference>
<organism evidence="1 2">
    <name type="scientific">Nephila pilipes</name>
    <name type="common">Giant wood spider</name>
    <name type="synonym">Nephila maculata</name>
    <dbReference type="NCBI Taxonomy" id="299642"/>
    <lineage>
        <taxon>Eukaryota</taxon>
        <taxon>Metazoa</taxon>
        <taxon>Ecdysozoa</taxon>
        <taxon>Arthropoda</taxon>
        <taxon>Chelicerata</taxon>
        <taxon>Arachnida</taxon>
        <taxon>Araneae</taxon>
        <taxon>Araneomorphae</taxon>
        <taxon>Entelegynae</taxon>
        <taxon>Araneoidea</taxon>
        <taxon>Nephilidae</taxon>
        <taxon>Nephila</taxon>
    </lineage>
</organism>
<sequence>MTSDKSSACFRVSVEDNLNQHLRTLWEIESMGCDTEQEPKYDSEFIKEFENNLTFVDDRYETKLLWNLPKIHLKQLAEFEKKKQGHWRINEKKHCVKIGMERNQCWKRKSVENRDRKKIWNI</sequence>
<proteinExistence type="predicted"/>